<keyword evidence="2" id="KW-1185">Reference proteome</keyword>
<proteinExistence type="predicted"/>
<organism evidence="1 2">
    <name type="scientific">Actinoplanes couchii</name>
    <dbReference type="NCBI Taxonomy" id="403638"/>
    <lineage>
        <taxon>Bacteria</taxon>
        <taxon>Bacillati</taxon>
        <taxon>Actinomycetota</taxon>
        <taxon>Actinomycetes</taxon>
        <taxon>Micromonosporales</taxon>
        <taxon>Micromonosporaceae</taxon>
        <taxon>Actinoplanes</taxon>
    </lineage>
</organism>
<accession>A0ABQ3XA37</accession>
<reference evidence="1 2" key="1">
    <citation type="submission" date="2021-01" db="EMBL/GenBank/DDBJ databases">
        <title>Whole genome shotgun sequence of Actinoplanes couchii NBRC 106145.</title>
        <authorList>
            <person name="Komaki H."/>
            <person name="Tamura T."/>
        </authorList>
    </citation>
    <scope>NUCLEOTIDE SEQUENCE [LARGE SCALE GENOMIC DNA]</scope>
    <source>
        <strain evidence="1 2">NBRC 106145</strain>
    </source>
</reference>
<evidence type="ECO:0000313" key="2">
    <source>
        <dbReference type="Proteomes" id="UP000612282"/>
    </source>
</evidence>
<dbReference type="Proteomes" id="UP000612282">
    <property type="component" value="Unassembled WGS sequence"/>
</dbReference>
<protein>
    <submittedName>
        <fullName evidence="1">Uncharacterized protein</fullName>
    </submittedName>
</protein>
<dbReference type="EMBL" id="BOMG01000048">
    <property type="protein sequence ID" value="GID55308.1"/>
    <property type="molecule type" value="Genomic_DNA"/>
</dbReference>
<comment type="caution">
    <text evidence="1">The sequence shown here is derived from an EMBL/GenBank/DDBJ whole genome shotgun (WGS) entry which is preliminary data.</text>
</comment>
<gene>
    <name evidence="1" type="ORF">Aco03nite_037120</name>
</gene>
<dbReference type="RefSeq" id="WP_203796612.1">
    <property type="nucleotide sequence ID" value="NZ_BAAAQE010000026.1"/>
</dbReference>
<sequence length="144" mass="15689">MRTRVIETPRAAQQVGGLRKKDRAAYEKFLDMLEAQGCAALGYRLTGDLPIDHLCVKHLIGSLRVVVGFEAPGVAWVLLVGLHARADPGVDVYTELYRLAGLADIPTGERRKPTCCTPDGTAPTATAEITNLANRAHQLRTRSR</sequence>
<evidence type="ECO:0000313" key="1">
    <source>
        <dbReference type="EMBL" id="GID55308.1"/>
    </source>
</evidence>
<name>A0ABQ3XA37_9ACTN</name>